<dbReference type="GO" id="GO:0036374">
    <property type="term" value="F:glutathione hydrolase activity"/>
    <property type="evidence" value="ECO:0007669"/>
    <property type="project" value="InterPro"/>
</dbReference>
<dbReference type="OrthoDB" id="6513769at2759"/>
<feature type="transmembrane region" description="Helical" evidence="1">
    <location>
        <begin position="37"/>
        <end position="60"/>
    </location>
</feature>
<organism evidence="2">
    <name type="scientific">Oppiella nova</name>
    <dbReference type="NCBI Taxonomy" id="334625"/>
    <lineage>
        <taxon>Eukaryota</taxon>
        <taxon>Metazoa</taxon>
        <taxon>Ecdysozoa</taxon>
        <taxon>Arthropoda</taxon>
        <taxon>Chelicerata</taxon>
        <taxon>Arachnida</taxon>
        <taxon>Acari</taxon>
        <taxon>Acariformes</taxon>
        <taxon>Sarcoptiformes</taxon>
        <taxon>Oribatida</taxon>
        <taxon>Brachypylina</taxon>
        <taxon>Oppioidea</taxon>
        <taxon>Oppiidae</taxon>
        <taxon>Oppiella</taxon>
    </lineage>
</organism>
<protein>
    <submittedName>
        <fullName evidence="2">Uncharacterized protein</fullName>
    </submittedName>
</protein>
<dbReference type="PANTHER" id="PTHR11686:SF9">
    <property type="entry name" value="RE13973P"/>
    <property type="match status" value="1"/>
</dbReference>
<feature type="non-terminal residue" evidence="2">
    <location>
        <position position="126"/>
    </location>
</feature>
<dbReference type="InterPro" id="IPR000101">
    <property type="entry name" value="GGT_peptidase"/>
</dbReference>
<dbReference type="AlphaFoldDB" id="A0A7R9MJK7"/>
<evidence type="ECO:0000313" key="2">
    <source>
        <dbReference type="EMBL" id="CAD7661453.1"/>
    </source>
</evidence>
<accession>A0A7R9MJK7</accession>
<evidence type="ECO:0000313" key="3">
    <source>
        <dbReference type="Proteomes" id="UP000728032"/>
    </source>
</evidence>
<dbReference type="EMBL" id="OC938542">
    <property type="protein sequence ID" value="CAD7661453.1"/>
    <property type="molecule type" value="Genomic_DNA"/>
</dbReference>
<reference evidence="2" key="1">
    <citation type="submission" date="2020-11" db="EMBL/GenBank/DDBJ databases">
        <authorList>
            <person name="Tran Van P."/>
        </authorList>
    </citation>
    <scope>NUCLEOTIDE SEQUENCE</scope>
</reference>
<evidence type="ECO:0000256" key="1">
    <source>
        <dbReference type="SAM" id="Phobius"/>
    </source>
</evidence>
<proteinExistence type="predicted"/>
<name>A0A7R9MJK7_9ACAR</name>
<dbReference type="GO" id="GO:0006751">
    <property type="term" value="P:glutathione catabolic process"/>
    <property type="evidence" value="ECO:0007669"/>
    <property type="project" value="InterPro"/>
</dbReference>
<dbReference type="Proteomes" id="UP000728032">
    <property type="component" value="Unassembled WGS sequence"/>
</dbReference>
<keyword evidence="1" id="KW-0812">Transmembrane</keyword>
<dbReference type="GO" id="GO:0005886">
    <property type="term" value="C:plasma membrane"/>
    <property type="evidence" value="ECO:0007669"/>
    <property type="project" value="TreeGrafter"/>
</dbReference>
<keyword evidence="1" id="KW-0472">Membrane</keyword>
<keyword evidence="1" id="KW-1133">Transmembrane helix</keyword>
<dbReference type="InterPro" id="IPR029055">
    <property type="entry name" value="Ntn_hydrolases_N"/>
</dbReference>
<sequence>MSGEYKDELRANLLNDLQLKDVTNYSHYSLSKKVWKVFLGAGIIVIVIGVGIGFGLYYGLKKECDGSCLGSYTSDSYLGVYEKYAISTDSEPCAPIGKAILEKGGNAIDSMISVLLCMGVTIPESM</sequence>
<gene>
    <name evidence="2" type="ORF">ONB1V03_LOCUS18014</name>
</gene>
<dbReference type="SUPFAM" id="SSF56235">
    <property type="entry name" value="N-terminal nucleophile aminohydrolases (Ntn hydrolases)"/>
    <property type="match status" value="1"/>
</dbReference>
<dbReference type="EMBL" id="CAJPVJ010023717">
    <property type="protein sequence ID" value="CAG2178589.1"/>
    <property type="molecule type" value="Genomic_DNA"/>
</dbReference>
<keyword evidence="3" id="KW-1185">Reference proteome</keyword>
<dbReference type="PANTHER" id="PTHR11686">
    <property type="entry name" value="GAMMA GLUTAMYL TRANSPEPTIDASE"/>
    <property type="match status" value="1"/>
</dbReference>